<reference evidence="1 2" key="1">
    <citation type="submission" date="2016-10" db="EMBL/GenBank/DDBJ databases">
        <authorList>
            <person name="de Groot N.N."/>
        </authorList>
    </citation>
    <scope>NUCLEOTIDE SEQUENCE [LARGE SCALE GENOMIC DNA]</scope>
    <source>
        <strain>J11</strain>
        <strain evidence="2">PG 39</strain>
    </source>
</reference>
<keyword evidence="2" id="KW-1185">Reference proteome</keyword>
<dbReference type="AlphaFoldDB" id="A0A1I2QGS6"/>
<accession>A0A1I2QGS6</accession>
<evidence type="ECO:0000313" key="1">
    <source>
        <dbReference type="EMBL" id="SFG25437.1"/>
    </source>
</evidence>
<evidence type="ECO:0000313" key="2">
    <source>
        <dbReference type="Proteomes" id="UP000199065"/>
    </source>
</evidence>
<sequence length="27" mass="2829">MTGVSVQQTTIHPGGGHAVFSTAFELR</sequence>
<protein>
    <submittedName>
        <fullName evidence="1">Uncharacterized protein</fullName>
    </submittedName>
</protein>
<organism evidence="1 2">
    <name type="scientific">Corynebacterium spheniscorum</name>
    <dbReference type="NCBI Taxonomy" id="185761"/>
    <lineage>
        <taxon>Bacteria</taxon>
        <taxon>Bacillati</taxon>
        <taxon>Actinomycetota</taxon>
        <taxon>Actinomycetes</taxon>
        <taxon>Mycobacteriales</taxon>
        <taxon>Corynebacteriaceae</taxon>
        <taxon>Corynebacterium</taxon>
    </lineage>
</organism>
<name>A0A1I2QGS6_9CORY</name>
<dbReference type="Proteomes" id="UP000199065">
    <property type="component" value="Unassembled WGS sequence"/>
</dbReference>
<dbReference type="EMBL" id="FOPJ01000002">
    <property type="protein sequence ID" value="SFG25437.1"/>
    <property type="molecule type" value="Genomic_DNA"/>
</dbReference>
<proteinExistence type="predicted"/>
<gene>
    <name evidence="1" type="ORF">SAMN05660282_00366</name>
</gene>